<evidence type="ECO:0000313" key="2">
    <source>
        <dbReference type="Proteomes" id="UP000324800"/>
    </source>
</evidence>
<proteinExistence type="predicted"/>
<gene>
    <name evidence="1" type="ORF">EZS28_034286</name>
</gene>
<dbReference type="Gene3D" id="3.30.420.10">
    <property type="entry name" value="Ribonuclease H-like superfamily/Ribonuclease H"/>
    <property type="match status" value="2"/>
</dbReference>
<dbReference type="Proteomes" id="UP000324800">
    <property type="component" value="Unassembled WGS sequence"/>
</dbReference>
<accession>A0A5J4UIA3</accession>
<comment type="caution">
    <text evidence="1">The sequence shown here is derived from an EMBL/GenBank/DDBJ whole genome shotgun (WGS) entry which is preliminary data.</text>
</comment>
<dbReference type="InterPro" id="IPR036397">
    <property type="entry name" value="RNaseH_sf"/>
</dbReference>
<evidence type="ECO:0000313" key="1">
    <source>
        <dbReference type="EMBL" id="KAA6370187.1"/>
    </source>
</evidence>
<evidence type="ECO:0008006" key="3">
    <source>
        <dbReference type="Google" id="ProtNLM"/>
    </source>
</evidence>
<dbReference type="GO" id="GO:0003676">
    <property type="term" value="F:nucleic acid binding"/>
    <property type="evidence" value="ECO:0007669"/>
    <property type="project" value="InterPro"/>
</dbReference>
<dbReference type="InterPro" id="IPR052709">
    <property type="entry name" value="Transposase-MT_Hybrid"/>
</dbReference>
<protein>
    <recommendedName>
        <fullName evidence="3">Mariner Mos1 transposase</fullName>
    </recommendedName>
</protein>
<dbReference type="PANTHER" id="PTHR46060:SF1">
    <property type="entry name" value="MARINER MOS1 TRANSPOSASE-LIKE PROTEIN"/>
    <property type="match status" value="1"/>
</dbReference>
<dbReference type="PANTHER" id="PTHR46060">
    <property type="entry name" value="MARINER MOS1 TRANSPOSASE-LIKE PROTEIN"/>
    <property type="match status" value="1"/>
</dbReference>
<sequence length="174" mass="20043">MEFAEIMLKQLKNICRDQFSRYVTLDETWVFLANSHDSSFIRKSDPIPSRKRKQIGDAKIMFNVCFGDQIYYIHKLLCGDSMNAETFISKISSKIQFCQNSTFPYSLDLSPCDYFLFGVLKRSLKGKFFKSDSEAMTAVSAILEKISKQQLIRALEYMEVSITYFSATILNNVA</sequence>
<name>A0A5J4UIA3_9EUKA</name>
<dbReference type="AlphaFoldDB" id="A0A5J4UIA3"/>
<organism evidence="1 2">
    <name type="scientific">Streblomastix strix</name>
    <dbReference type="NCBI Taxonomy" id="222440"/>
    <lineage>
        <taxon>Eukaryota</taxon>
        <taxon>Metamonada</taxon>
        <taxon>Preaxostyla</taxon>
        <taxon>Oxymonadida</taxon>
        <taxon>Streblomastigidae</taxon>
        <taxon>Streblomastix</taxon>
    </lineage>
</organism>
<reference evidence="1 2" key="1">
    <citation type="submission" date="2019-03" db="EMBL/GenBank/DDBJ databases">
        <title>Single cell metagenomics reveals metabolic interactions within the superorganism composed of flagellate Streblomastix strix and complex community of Bacteroidetes bacteria on its surface.</title>
        <authorList>
            <person name="Treitli S.C."/>
            <person name="Kolisko M."/>
            <person name="Husnik F."/>
            <person name="Keeling P."/>
            <person name="Hampl V."/>
        </authorList>
    </citation>
    <scope>NUCLEOTIDE SEQUENCE [LARGE SCALE GENOMIC DNA]</scope>
    <source>
        <strain evidence="1">ST1C</strain>
    </source>
</reference>
<dbReference type="EMBL" id="SNRW01015641">
    <property type="protein sequence ID" value="KAA6370187.1"/>
    <property type="molecule type" value="Genomic_DNA"/>
</dbReference>